<dbReference type="eggNOG" id="COG1739">
    <property type="taxonomic scope" value="Bacteria"/>
</dbReference>
<evidence type="ECO:0000259" key="3">
    <source>
        <dbReference type="Pfam" id="PF09186"/>
    </source>
</evidence>
<dbReference type="GO" id="GO:0006446">
    <property type="term" value="P:regulation of translational initiation"/>
    <property type="evidence" value="ECO:0007669"/>
    <property type="project" value="TreeGrafter"/>
</dbReference>
<feature type="domain" description="UPF0029" evidence="3">
    <location>
        <begin position="142"/>
        <end position="194"/>
    </location>
</feature>
<proteinExistence type="inferred from homology"/>
<reference evidence="4 5" key="1">
    <citation type="submission" date="2014-07" db="EMBL/GenBank/DDBJ databases">
        <title>Genome Sequence of Rhodococcus opacus Strain R7, a Biodegrader of Mono- and Polycyclic Aromatic Hydrocarbons.</title>
        <authorList>
            <person name="Di Gennaro P."/>
            <person name="Zampolli J."/>
            <person name="Presti I."/>
            <person name="Cappelletti M."/>
            <person name="D'Ursi P."/>
            <person name="Orro A."/>
            <person name="Mezzelani A."/>
            <person name="Milanesi L."/>
        </authorList>
    </citation>
    <scope>NUCLEOTIDE SEQUENCE [LARGE SCALE GENOMIC DNA]</scope>
    <source>
        <strain evidence="4 5">R7</strain>
    </source>
</reference>
<dbReference type="Proteomes" id="UP000028488">
    <property type="component" value="Chromosome"/>
</dbReference>
<organism evidence="4 5">
    <name type="scientific">Rhodococcus opacus</name>
    <name type="common">Nocardia opaca</name>
    <dbReference type="NCBI Taxonomy" id="37919"/>
    <lineage>
        <taxon>Bacteria</taxon>
        <taxon>Bacillati</taxon>
        <taxon>Actinomycetota</taxon>
        <taxon>Actinomycetes</taxon>
        <taxon>Mycobacteriales</taxon>
        <taxon>Nocardiaceae</taxon>
        <taxon>Rhodococcus</taxon>
    </lineage>
</organism>
<dbReference type="InterPro" id="IPR001498">
    <property type="entry name" value="Impact_N"/>
</dbReference>
<dbReference type="Gene3D" id="3.30.230.30">
    <property type="entry name" value="Impact, N-terminal domain"/>
    <property type="match status" value="1"/>
</dbReference>
<dbReference type="PANTHER" id="PTHR16301:SF20">
    <property type="entry name" value="IMPACT FAMILY MEMBER YIGZ"/>
    <property type="match status" value="1"/>
</dbReference>
<evidence type="ECO:0000256" key="1">
    <source>
        <dbReference type="ARBA" id="ARBA00007665"/>
    </source>
</evidence>
<dbReference type="InterPro" id="IPR023582">
    <property type="entry name" value="Impact"/>
</dbReference>
<dbReference type="InterPro" id="IPR020568">
    <property type="entry name" value="Ribosomal_Su5_D2-typ_SF"/>
</dbReference>
<feature type="domain" description="Impact N-terminal" evidence="2">
    <location>
        <begin position="19"/>
        <end position="125"/>
    </location>
</feature>
<evidence type="ECO:0000259" key="2">
    <source>
        <dbReference type="Pfam" id="PF01205"/>
    </source>
</evidence>
<dbReference type="EMBL" id="CP008947">
    <property type="protein sequence ID" value="AII05482.1"/>
    <property type="molecule type" value="Genomic_DNA"/>
</dbReference>
<comment type="similarity">
    <text evidence="1">Belongs to the IMPACT family.</text>
</comment>
<evidence type="ECO:0000313" key="5">
    <source>
        <dbReference type="Proteomes" id="UP000028488"/>
    </source>
</evidence>
<dbReference type="PROSITE" id="PS00910">
    <property type="entry name" value="UPF0029"/>
    <property type="match status" value="1"/>
</dbReference>
<dbReference type="Pfam" id="PF09186">
    <property type="entry name" value="DUF1949"/>
    <property type="match status" value="1"/>
</dbReference>
<gene>
    <name evidence="4" type="ORF">EP51_12945</name>
</gene>
<sequence>MPYTLAPRTADLTLETEVKHSRFIAALRRVEDPEAAQAFVQDQRRAYPDARHHCSAYIIGNGPSDRVERASDDGEPGGTAGIPMLQVLKARDLVDVTVVVTRYFGGIKLGAGGLVRAYSGAVATAVDAAPLVRRELRHLHTLAVGHAEAGRVESELRVRGVVVVDTTYGESAVLTLAARDSAELADLVAAVTSGTGTLDPAGEMWVDA</sequence>
<dbReference type="InterPro" id="IPR020569">
    <property type="entry name" value="UPF0029_Impact_CS"/>
</dbReference>
<dbReference type="InterPro" id="IPR036956">
    <property type="entry name" value="Impact_N_sf"/>
</dbReference>
<dbReference type="GO" id="GO:0005737">
    <property type="term" value="C:cytoplasm"/>
    <property type="evidence" value="ECO:0007669"/>
    <property type="project" value="TreeGrafter"/>
</dbReference>
<evidence type="ECO:0008006" key="6">
    <source>
        <dbReference type="Google" id="ProtNLM"/>
    </source>
</evidence>
<dbReference type="RefSeq" id="WP_037243675.1">
    <property type="nucleotide sequence ID" value="NZ_CP008947.1"/>
</dbReference>
<protein>
    <recommendedName>
        <fullName evidence="6">YigZ family protein</fullName>
    </recommendedName>
</protein>
<name>A0A076EJS1_RHOOP</name>
<evidence type="ECO:0000313" key="4">
    <source>
        <dbReference type="EMBL" id="AII05482.1"/>
    </source>
</evidence>
<dbReference type="AlphaFoldDB" id="A0A076EJS1"/>
<dbReference type="Pfam" id="PF01205">
    <property type="entry name" value="Impact_N"/>
    <property type="match status" value="1"/>
</dbReference>
<accession>A0A076EJS1</accession>
<dbReference type="SUPFAM" id="SSF54211">
    <property type="entry name" value="Ribosomal protein S5 domain 2-like"/>
    <property type="match status" value="1"/>
</dbReference>
<dbReference type="PANTHER" id="PTHR16301">
    <property type="entry name" value="IMPACT-RELATED"/>
    <property type="match status" value="1"/>
</dbReference>
<dbReference type="InterPro" id="IPR015269">
    <property type="entry name" value="UPF0029_Impact_C"/>
</dbReference>